<dbReference type="KEGG" id="fmr:Fuma_01648"/>
<dbReference type="GO" id="GO:0006508">
    <property type="term" value="P:proteolysis"/>
    <property type="evidence" value="ECO:0007669"/>
    <property type="project" value="InterPro"/>
</dbReference>
<dbReference type="PANTHER" id="PTHR10443">
    <property type="entry name" value="MICROSOMAL DIPEPTIDASE"/>
    <property type="match status" value="1"/>
</dbReference>
<evidence type="ECO:0000256" key="1">
    <source>
        <dbReference type="SAM" id="SignalP"/>
    </source>
</evidence>
<protein>
    <submittedName>
        <fullName evidence="2">Membrane dipeptidase (Peptidase family M19)</fullName>
    </submittedName>
</protein>
<dbReference type="PANTHER" id="PTHR10443:SF12">
    <property type="entry name" value="DIPEPTIDASE"/>
    <property type="match status" value="1"/>
</dbReference>
<dbReference type="InterPro" id="IPR032466">
    <property type="entry name" value="Metal_Hydrolase"/>
</dbReference>
<dbReference type="RefSeq" id="WP_077023710.1">
    <property type="nucleotide sequence ID" value="NZ_CP017641.1"/>
</dbReference>
<evidence type="ECO:0000313" key="2">
    <source>
        <dbReference type="EMBL" id="APZ92044.1"/>
    </source>
</evidence>
<feature type="signal peptide" evidence="1">
    <location>
        <begin position="1"/>
        <end position="19"/>
    </location>
</feature>
<dbReference type="GO" id="GO:0070573">
    <property type="term" value="F:metallodipeptidase activity"/>
    <property type="evidence" value="ECO:0007669"/>
    <property type="project" value="InterPro"/>
</dbReference>
<dbReference type="InterPro" id="IPR008257">
    <property type="entry name" value="Pept_M19"/>
</dbReference>
<evidence type="ECO:0000313" key="3">
    <source>
        <dbReference type="Proteomes" id="UP000187735"/>
    </source>
</evidence>
<accession>A0A1P8WDC6</accession>
<name>A0A1P8WDC6_9PLAN</name>
<dbReference type="CDD" id="cd01301">
    <property type="entry name" value="rDP_like"/>
    <property type="match status" value="1"/>
</dbReference>
<keyword evidence="1" id="KW-0732">Signal</keyword>
<proteinExistence type="predicted"/>
<dbReference type="Gene3D" id="3.20.20.140">
    <property type="entry name" value="Metal-dependent hydrolases"/>
    <property type="match status" value="1"/>
</dbReference>
<sequence precursor="true">MLRSPLFLMLPLLATTVFAEDKQRSPVVLTEHGREVHSAGMLFDGHNDLPWQMREIGSSSFDVFDIRKAQPKLHTDIDRLRKGGVKAQFWSVYVPAETDKAGTALLQTTQQIDLVENMVKRYSDVFEMASTPDDVERIVKSGKIASMMGIEGGYSIENSLDNIKRLYDRGCRYMTLTHSKSLEWADSATDEPRCGGLSEFGEAVIAEMNRVGMLIDLSHVSAECMRKSLAVTKAPVIFSHSSARALNKHPRNVPDDILKMMPDNGGVVMVNFYSKFVIPTKQLEKDDTHPGSIHDVVDHIEHIINVAGIDHVGIGSDFDGVPRLPDQLEDVSTYPLITQELLNRGHSAADIHKLMGTNVMRVLRAAEAVRE</sequence>
<dbReference type="AlphaFoldDB" id="A0A1P8WDC6"/>
<dbReference type="PROSITE" id="PS51365">
    <property type="entry name" value="RENAL_DIPEPTIDASE_2"/>
    <property type="match status" value="1"/>
</dbReference>
<dbReference type="SUPFAM" id="SSF51556">
    <property type="entry name" value="Metallo-dependent hydrolases"/>
    <property type="match status" value="1"/>
</dbReference>
<feature type="chain" id="PRO_5012749501" evidence="1">
    <location>
        <begin position="20"/>
        <end position="371"/>
    </location>
</feature>
<dbReference type="Pfam" id="PF01244">
    <property type="entry name" value="Peptidase_M19"/>
    <property type="match status" value="1"/>
</dbReference>
<organism evidence="2 3">
    <name type="scientific">Fuerstiella marisgermanici</name>
    <dbReference type="NCBI Taxonomy" id="1891926"/>
    <lineage>
        <taxon>Bacteria</taxon>
        <taxon>Pseudomonadati</taxon>
        <taxon>Planctomycetota</taxon>
        <taxon>Planctomycetia</taxon>
        <taxon>Planctomycetales</taxon>
        <taxon>Planctomycetaceae</taxon>
        <taxon>Fuerstiella</taxon>
    </lineage>
</organism>
<reference evidence="2 3" key="1">
    <citation type="journal article" date="2016" name="Front. Microbiol.">
        <title>Fuerstia marisgermanicae gen. nov., sp. nov., an Unusual Member of the Phylum Planctomycetes from the German Wadden Sea.</title>
        <authorList>
            <person name="Kohn T."/>
            <person name="Heuer A."/>
            <person name="Jogler M."/>
            <person name="Vollmers J."/>
            <person name="Boedeker C."/>
            <person name="Bunk B."/>
            <person name="Rast P."/>
            <person name="Borchert D."/>
            <person name="Glockner I."/>
            <person name="Freese H.M."/>
            <person name="Klenk H.P."/>
            <person name="Overmann J."/>
            <person name="Kaster A.K."/>
            <person name="Rohde M."/>
            <person name="Wiegand S."/>
            <person name="Jogler C."/>
        </authorList>
    </citation>
    <scope>NUCLEOTIDE SEQUENCE [LARGE SCALE GENOMIC DNA]</scope>
    <source>
        <strain evidence="2 3">NH11</strain>
    </source>
</reference>
<gene>
    <name evidence="2" type="ORF">Fuma_01648</name>
</gene>
<keyword evidence="3" id="KW-1185">Reference proteome</keyword>
<dbReference type="STRING" id="1891926.Fuma_01648"/>
<dbReference type="EMBL" id="CP017641">
    <property type="protein sequence ID" value="APZ92044.1"/>
    <property type="molecule type" value="Genomic_DNA"/>
</dbReference>
<dbReference type="Proteomes" id="UP000187735">
    <property type="component" value="Chromosome"/>
</dbReference>